<proteinExistence type="predicted"/>
<dbReference type="GO" id="GO:0007165">
    <property type="term" value="P:signal transduction"/>
    <property type="evidence" value="ECO:0007669"/>
    <property type="project" value="InterPro"/>
</dbReference>
<sequence length="372" mass="42813">MLVGVVDGKIKSTEKEGILMKTGMHKIFISHSSKDAEYVREIVNLLEVLGLRKDEIVCSSMPPYCVPLDNKVYDWLINEFQQNKLRVIYILSENYYASAASLNEMGAAWALKQEWTGILLPGFSFDDITGCIDKTRIGIKLDDTDKDTLNYRLEELKDILVEEFGLRSMPPIIWERKRNEFLRNIELITKGAGDNGKTLLTRFSDFIEKGKTFDLLGDYTEFCDIKSCVNKEAQNIIKINTYQNGFDAKVEVDDEKELNQEGFAMAFFKYVPCENWREFRESGYHLEFDAAGTENLHTVQLEVKNSEGYKIIDEPLYVSTMESHFSIPLSKKMRDSSVWESVSELCFTMLFNKDCVTGNKWTLSVRNLKLSK</sequence>
<evidence type="ECO:0000313" key="3">
    <source>
        <dbReference type="Proteomes" id="UP000290106"/>
    </source>
</evidence>
<dbReference type="SUPFAM" id="SSF52200">
    <property type="entry name" value="Toll/Interleukin receptor TIR domain"/>
    <property type="match status" value="1"/>
</dbReference>
<organism evidence="2 3">
    <name type="scientific">Blautia faecicola</name>
    <dbReference type="NCBI Taxonomy" id="2509240"/>
    <lineage>
        <taxon>Bacteria</taxon>
        <taxon>Bacillati</taxon>
        <taxon>Bacillota</taxon>
        <taxon>Clostridia</taxon>
        <taxon>Lachnospirales</taxon>
        <taxon>Lachnospiraceae</taxon>
        <taxon>Blautia</taxon>
    </lineage>
</organism>
<gene>
    <name evidence="2" type="ORF">ETP43_08990</name>
</gene>
<accession>A0A4Q1RI65</accession>
<protein>
    <recommendedName>
        <fullName evidence="1">TIR domain-containing protein</fullName>
    </recommendedName>
</protein>
<dbReference type="InterPro" id="IPR000157">
    <property type="entry name" value="TIR_dom"/>
</dbReference>
<keyword evidence="3" id="KW-1185">Reference proteome</keyword>
<dbReference type="PROSITE" id="PS50104">
    <property type="entry name" value="TIR"/>
    <property type="match status" value="1"/>
</dbReference>
<dbReference type="Gene3D" id="3.40.50.10140">
    <property type="entry name" value="Toll/interleukin-1 receptor homology (TIR) domain"/>
    <property type="match status" value="1"/>
</dbReference>
<comment type="caution">
    <text evidence="2">The sequence shown here is derived from an EMBL/GenBank/DDBJ whole genome shotgun (WGS) entry which is preliminary data.</text>
</comment>
<dbReference type="EMBL" id="SDKC01000001">
    <property type="protein sequence ID" value="RXS75342.1"/>
    <property type="molecule type" value="Genomic_DNA"/>
</dbReference>
<dbReference type="Proteomes" id="UP000290106">
    <property type="component" value="Unassembled WGS sequence"/>
</dbReference>
<dbReference type="AlphaFoldDB" id="A0A4Q1RI65"/>
<evidence type="ECO:0000259" key="1">
    <source>
        <dbReference type="PROSITE" id="PS50104"/>
    </source>
</evidence>
<name>A0A4Q1RI65_9FIRM</name>
<dbReference type="InterPro" id="IPR035897">
    <property type="entry name" value="Toll_tir_struct_dom_sf"/>
</dbReference>
<reference evidence="2 3" key="1">
    <citation type="submission" date="2019-01" db="EMBL/GenBank/DDBJ databases">
        <title>Blautia sp. nov. KGMB01111 isolated human feces.</title>
        <authorList>
            <person name="Park J.-E."/>
            <person name="Kim J.-S."/>
            <person name="Park S.-H."/>
        </authorList>
    </citation>
    <scope>NUCLEOTIDE SEQUENCE [LARGE SCALE GENOMIC DNA]</scope>
    <source>
        <strain evidence="2 3">KGMB01111</strain>
    </source>
</reference>
<feature type="domain" description="TIR" evidence="1">
    <location>
        <begin position="23"/>
        <end position="160"/>
    </location>
</feature>
<evidence type="ECO:0000313" key="2">
    <source>
        <dbReference type="EMBL" id="RXS75342.1"/>
    </source>
</evidence>
<dbReference type="OrthoDB" id="4772211at2"/>
<dbReference type="RefSeq" id="WP_129257816.1">
    <property type="nucleotide sequence ID" value="NZ_SDKC01000001.1"/>
</dbReference>